<reference evidence="2" key="1">
    <citation type="submission" date="2021-05" db="EMBL/GenBank/DDBJ databases">
        <authorList>
            <person name="Alioto T."/>
            <person name="Alioto T."/>
            <person name="Gomez Garrido J."/>
        </authorList>
    </citation>
    <scope>NUCLEOTIDE SEQUENCE</scope>
</reference>
<proteinExistence type="predicted"/>
<name>A0A8D9F2T0_9HEMI</name>
<evidence type="ECO:0000256" key="1">
    <source>
        <dbReference type="SAM" id="Phobius"/>
    </source>
</evidence>
<evidence type="ECO:0000313" key="2">
    <source>
        <dbReference type="EMBL" id="CAG6775181.1"/>
    </source>
</evidence>
<keyword evidence="1" id="KW-0812">Transmembrane</keyword>
<accession>A0A8D9F2T0</accession>
<protein>
    <submittedName>
        <fullName evidence="2">Uncharacterized protein</fullName>
    </submittedName>
</protein>
<dbReference type="AlphaFoldDB" id="A0A8D9F2T0"/>
<dbReference type="EMBL" id="HBUF01597597">
    <property type="protein sequence ID" value="CAG6775181.1"/>
    <property type="molecule type" value="Transcribed_RNA"/>
</dbReference>
<organism evidence="2">
    <name type="scientific">Cacopsylla melanoneura</name>
    <dbReference type="NCBI Taxonomy" id="428564"/>
    <lineage>
        <taxon>Eukaryota</taxon>
        <taxon>Metazoa</taxon>
        <taxon>Ecdysozoa</taxon>
        <taxon>Arthropoda</taxon>
        <taxon>Hexapoda</taxon>
        <taxon>Insecta</taxon>
        <taxon>Pterygota</taxon>
        <taxon>Neoptera</taxon>
        <taxon>Paraneoptera</taxon>
        <taxon>Hemiptera</taxon>
        <taxon>Sternorrhyncha</taxon>
        <taxon>Psylloidea</taxon>
        <taxon>Psyllidae</taxon>
        <taxon>Psyllinae</taxon>
        <taxon>Cacopsylla</taxon>
    </lineage>
</organism>
<feature type="transmembrane region" description="Helical" evidence="1">
    <location>
        <begin position="12"/>
        <end position="36"/>
    </location>
</feature>
<keyword evidence="1" id="KW-1133">Transmembrane helix</keyword>
<sequence length="105" mass="12252">MHGLRAPATPMFWKCVMCVYFPFIMIVRFPFIIYIYKCLQKINMFVNISTEMDIMQTVGTIIIATLMHTVHPLEIEQSTCLLVSYIWSQKINTTGNNIRHIHVLS</sequence>
<keyword evidence="1" id="KW-0472">Membrane</keyword>